<dbReference type="InterPro" id="IPR003838">
    <property type="entry name" value="ABC3_permease_C"/>
</dbReference>
<dbReference type="RefSeq" id="WP_310063917.1">
    <property type="nucleotide sequence ID" value="NZ_JAVDVY010000003.1"/>
</dbReference>
<keyword evidence="11" id="KW-0449">Lipoprotein</keyword>
<feature type="transmembrane region" description="Helical" evidence="8">
    <location>
        <begin position="314"/>
        <end position="341"/>
    </location>
</feature>
<keyword evidence="6 8" id="KW-1133">Transmembrane helix</keyword>
<comment type="caution">
    <text evidence="11">The sequence shown here is derived from an EMBL/GenBank/DDBJ whole genome shotgun (WGS) entry which is preliminary data.</text>
</comment>
<keyword evidence="4" id="KW-1003">Cell membrane</keyword>
<feature type="transmembrane region" description="Helical" evidence="8">
    <location>
        <begin position="271"/>
        <end position="294"/>
    </location>
</feature>
<protein>
    <submittedName>
        <fullName evidence="11">Lipoprotein-releasing system permease protein</fullName>
    </submittedName>
</protein>
<evidence type="ECO:0000313" key="12">
    <source>
        <dbReference type="Proteomes" id="UP001251524"/>
    </source>
</evidence>
<evidence type="ECO:0000256" key="7">
    <source>
        <dbReference type="ARBA" id="ARBA00023136"/>
    </source>
</evidence>
<name>A0ABU1WE28_9GAMM</name>
<feature type="transmembrane region" description="Helical" evidence="8">
    <location>
        <begin position="22"/>
        <end position="51"/>
    </location>
</feature>
<keyword evidence="3" id="KW-0813">Transport</keyword>
<evidence type="ECO:0000256" key="6">
    <source>
        <dbReference type="ARBA" id="ARBA00022989"/>
    </source>
</evidence>
<keyword evidence="7 8" id="KW-0472">Membrane</keyword>
<comment type="similarity">
    <text evidence="2">Belongs to the ABC-4 integral membrane protein family. LolC/E subfamily.</text>
</comment>
<keyword evidence="12" id="KW-1185">Reference proteome</keyword>
<feature type="domain" description="MacB-like periplasmic core" evidence="10">
    <location>
        <begin position="27"/>
        <end position="238"/>
    </location>
</feature>
<evidence type="ECO:0000256" key="3">
    <source>
        <dbReference type="ARBA" id="ARBA00022448"/>
    </source>
</evidence>
<feature type="transmembrane region" description="Helical" evidence="8">
    <location>
        <begin position="380"/>
        <end position="400"/>
    </location>
</feature>
<evidence type="ECO:0000256" key="5">
    <source>
        <dbReference type="ARBA" id="ARBA00022692"/>
    </source>
</evidence>
<feature type="domain" description="ABC3 transporter permease C-terminal" evidence="9">
    <location>
        <begin position="274"/>
        <end position="407"/>
    </location>
</feature>
<dbReference type="InterPro" id="IPR011925">
    <property type="entry name" value="LolCE_TM"/>
</dbReference>
<evidence type="ECO:0000313" key="11">
    <source>
        <dbReference type="EMBL" id="MDR7135882.1"/>
    </source>
</evidence>
<dbReference type="Pfam" id="PF12704">
    <property type="entry name" value="MacB_PCD"/>
    <property type="match status" value="1"/>
</dbReference>
<dbReference type="InterPro" id="IPR025857">
    <property type="entry name" value="MacB_PCD"/>
</dbReference>
<evidence type="ECO:0000256" key="4">
    <source>
        <dbReference type="ARBA" id="ARBA00022475"/>
    </source>
</evidence>
<gene>
    <name evidence="11" type="ORF">J2X06_003100</name>
</gene>
<reference evidence="11 12" key="1">
    <citation type="submission" date="2023-07" db="EMBL/GenBank/DDBJ databases">
        <title>Sorghum-associated microbial communities from plants grown in Nebraska, USA.</title>
        <authorList>
            <person name="Schachtman D."/>
        </authorList>
    </citation>
    <scope>NUCLEOTIDE SEQUENCE [LARGE SCALE GENOMIC DNA]</scope>
    <source>
        <strain evidence="11 12">BE198</strain>
    </source>
</reference>
<organism evidence="11 12">
    <name type="scientific">Lysobacter niastensis</name>
    <dbReference type="NCBI Taxonomy" id="380629"/>
    <lineage>
        <taxon>Bacteria</taxon>
        <taxon>Pseudomonadati</taxon>
        <taxon>Pseudomonadota</taxon>
        <taxon>Gammaproteobacteria</taxon>
        <taxon>Lysobacterales</taxon>
        <taxon>Lysobacteraceae</taxon>
        <taxon>Lysobacter</taxon>
    </lineage>
</organism>
<proteinExistence type="inferred from homology"/>
<dbReference type="NCBIfam" id="TIGR02212">
    <property type="entry name" value="lolCE"/>
    <property type="match status" value="1"/>
</dbReference>
<evidence type="ECO:0000256" key="8">
    <source>
        <dbReference type="SAM" id="Phobius"/>
    </source>
</evidence>
<comment type="subcellular location">
    <subcellularLocation>
        <location evidence="1">Cell membrane</location>
        <topology evidence="1">Multi-pass membrane protein</topology>
    </subcellularLocation>
</comment>
<sequence length="414" mass="44583">MFKPIPVAIGLRYLRAKRRNGFISFISLASIAGIALGVTALITTLAVMSGFQREIRDRMLQMAAHATVSAYGEPLADWRRAVDKAVADPRVAGAAPYIEKEALLSGARNQPAMVRGVLPAEEGKVSVLADKMVQGRLDSLTPGSFNIVLGKELALWLGVSTGDSVVMTTSDFRSTPLGAVPQLKRFTVSGIFEAGYNEFDKGLAVVNLNDMQRLLRMGEGVTGVRLRLHDMDLSWDVARDLALGLGGPYRVSDWTSENANMFRALKMEKTIMAILLSLIIAMGAFNLVSSQVMLVTDKQADIAILRTLGLTPRGVMQVFVVQGTLIGVIGTVIGVIGGIVLTLNLEHILKAIEAVLGVQLLPEDVYYITGLPTDLQASDVIIIASVALAMAFMATIYPAWRAARTAPAEALRYE</sequence>
<accession>A0ABU1WE28</accession>
<evidence type="ECO:0000256" key="1">
    <source>
        <dbReference type="ARBA" id="ARBA00004651"/>
    </source>
</evidence>
<evidence type="ECO:0000256" key="2">
    <source>
        <dbReference type="ARBA" id="ARBA00005236"/>
    </source>
</evidence>
<dbReference type="Pfam" id="PF02687">
    <property type="entry name" value="FtsX"/>
    <property type="match status" value="1"/>
</dbReference>
<evidence type="ECO:0000259" key="9">
    <source>
        <dbReference type="Pfam" id="PF02687"/>
    </source>
</evidence>
<dbReference type="EMBL" id="JAVDVY010000003">
    <property type="protein sequence ID" value="MDR7135882.1"/>
    <property type="molecule type" value="Genomic_DNA"/>
</dbReference>
<dbReference type="Proteomes" id="UP001251524">
    <property type="component" value="Unassembled WGS sequence"/>
</dbReference>
<evidence type="ECO:0000259" key="10">
    <source>
        <dbReference type="Pfam" id="PF12704"/>
    </source>
</evidence>
<dbReference type="PANTHER" id="PTHR30489:SF0">
    <property type="entry name" value="LIPOPROTEIN-RELEASING SYSTEM TRANSMEMBRANE PROTEIN LOLE"/>
    <property type="match status" value="1"/>
</dbReference>
<dbReference type="InterPro" id="IPR051447">
    <property type="entry name" value="Lipoprotein-release_system"/>
</dbReference>
<dbReference type="PANTHER" id="PTHR30489">
    <property type="entry name" value="LIPOPROTEIN-RELEASING SYSTEM TRANSMEMBRANE PROTEIN LOLE"/>
    <property type="match status" value="1"/>
</dbReference>
<keyword evidence="5 8" id="KW-0812">Transmembrane</keyword>